<evidence type="ECO:0000313" key="2">
    <source>
        <dbReference type="EMBL" id="JAH09796.1"/>
    </source>
</evidence>
<feature type="region of interest" description="Disordered" evidence="1">
    <location>
        <begin position="1"/>
        <end position="36"/>
    </location>
</feature>
<accession>A0A0E9PYW0</accession>
<reference evidence="2" key="1">
    <citation type="submission" date="2014-11" db="EMBL/GenBank/DDBJ databases">
        <authorList>
            <person name="Amaro Gonzalez C."/>
        </authorList>
    </citation>
    <scope>NUCLEOTIDE SEQUENCE</scope>
</reference>
<evidence type="ECO:0000256" key="1">
    <source>
        <dbReference type="SAM" id="MobiDB-lite"/>
    </source>
</evidence>
<protein>
    <submittedName>
        <fullName evidence="2">Uncharacterized protein</fullName>
    </submittedName>
</protein>
<organism evidence="2">
    <name type="scientific">Anguilla anguilla</name>
    <name type="common">European freshwater eel</name>
    <name type="synonym">Muraena anguilla</name>
    <dbReference type="NCBI Taxonomy" id="7936"/>
    <lineage>
        <taxon>Eukaryota</taxon>
        <taxon>Metazoa</taxon>
        <taxon>Chordata</taxon>
        <taxon>Craniata</taxon>
        <taxon>Vertebrata</taxon>
        <taxon>Euteleostomi</taxon>
        <taxon>Actinopterygii</taxon>
        <taxon>Neopterygii</taxon>
        <taxon>Teleostei</taxon>
        <taxon>Anguilliformes</taxon>
        <taxon>Anguillidae</taxon>
        <taxon>Anguilla</taxon>
    </lineage>
</organism>
<dbReference type="AlphaFoldDB" id="A0A0E9PYW0"/>
<name>A0A0E9PYW0_ANGAN</name>
<proteinExistence type="predicted"/>
<dbReference type="EMBL" id="GBXM01098781">
    <property type="protein sequence ID" value="JAH09796.1"/>
    <property type="molecule type" value="Transcribed_RNA"/>
</dbReference>
<feature type="compositionally biased region" description="Basic residues" evidence="1">
    <location>
        <begin position="14"/>
        <end position="30"/>
    </location>
</feature>
<sequence length="67" mass="7329">MSNEISGIKQGKASLKKAKTKNNKKKKKNKACSETGVRVQQRFVPGSVERVGVCSAFQANGIHNFHV</sequence>
<reference evidence="2" key="2">
    <citation type="journal article" date="2015" name="Fish Shellfish Immunol.">
        <title>Early steps in the European eel (Anguilla anguilla)-Vibrio vulnificus interaction in the gills: Role of the RtxA13 toxin.</title>
        <authorList>
            <person name="Callol A."/>
            <person name="Pajuelo D."/>
            <person name="Ebbesson L."/>
            <person name="Teles M."/>
            <person name="MacKenzie S."/>
            <person name="Amaro C."/>
        </authorList>
    </citation>
    <scope>NUCLEOTIDE SEQUENCE</scope>
</reference>